<keyword evidence="3" id="KW-1185">Reference proteome</keyword>
<protein>
    <submittedName>
        <fullName evidence="2">Uncharacterized protein</fullName>
    </submittedName>
</protein>
<dbReference type="Proteomes" id="UP000294933">
    <property type="component" value="Unassembled WGS sequence"/>
</dbReference>
<evidence type="ECO:0000256" key="1">
    <source>
        <dbReference type="SAM" id="MobiDB-lite"/>
    </source>
</evidence>
<feature type="region of interest" description="Disordered" evidence="1">
    <location>
        <begin position="1"/>
        <end position="23"/>
    </location>
</feature>
<evidence type="ECO:0000313" key="3">
    <source>
        <dbReference type="Proteomes" id="UP000294933"/>
    </source>
</evidence>
<feature type="compositionally biased region" description="Basic residues" evidence="1">
    <location>
        <begin position="1"/>
        <end position="10"/>
    </location>
</feature>
<dbReference type="VEuPathDB" id="FungiDB:BD410DRAFT_824123"/>
<accession>A0A4Y7QLQ7</accession>
<dbReference type="AlphaFoldDB" id="A0A4Y7QLQ7"/>
<dbReference type="EMBL" id="ML170157">
    <property type="protein sequence ID" value="TDL28345.1"/>
    <property type="molecule type" value="Genomic_DNA"/>
</dbReference>
<proteinExistence type="predicted"/>
<gene>
    <name evidence="2" type="ORF">BD410DRAFT_824123</name>
</gene>
<reference evidence="2 3" key="1">
    <citation type="submission" date="2018-06" db="EMBL/GenBank/DDBJ databases">
        <title>A transcriptomic atlas of mushroom development highlights an independent origin of complex multicellularity.</title>
        <authorList>
            <consortium name="DOE Joint Genome Institute"/>
            <person name="Krizsan K."/>
            <person name="Almasi E."/>
            <person name="Merenyi Z."/>
            <person name="Sahu N."/>
            <person name="Viragh M."/>
            <person name="Koszo T."/>
            <person name="Mondo S."/>
            <person name="Kiss B."/>
            <person name="Balint B."/>
            <person name="Kues U."/>
            <person name="Barry K."/>
            <person name="Hegedus J.C."/>
            <person name="Henrissat B."/>
            <person name="Johnson J."/>
            <person name="Lipzen A."/>
            <person name="Ohm R."/>
            <person name="Nagy I."/>
            <person name="Pangilinan J."/>
            <person name="Yan J."/>
            <person name="Xiong Y."/>
            <person name="Grigoriev I.V."/>
            <person name="Hibbett D.S."/>
            <person name="Nagy L.G."/>
        </authorList>
    </citation>
    <scope>NUCLEOTIDE SEQUENCE [LARGE SCALE GENOMIC DNA]</scope>
    <source>
        <strain evidence="2 3">SZMC22713</strain>
    </source>
</reference>
<feature type="region of interest" description="Disordered" evidence="1">
    <location>
        <begin position="35"/>
        <end position="57"/>
    </location>
</feature>
<evidence type="ECO:0000313" key="2">
    <source>
        <dbReference type="EMBL" id="TDL28345.1"/>
    </source>
</evidence>
<name>A0A4Y7QLQ7_9AGAM</name>
<sequence length="136" mass="15326">MGRTISRRSLRQPDLPKDTGHSPWYAAARFTRDNGTRPVDVLDSGPGNGAIQDKKCEWPGNGNEVMFALQEELESRTMHHLTPESQNARYAPPIRNDAYTFTKRRGTRAERQARAASPGAALKDFDLGKCHFTWEI</sequence>
<organism evidence="2 3">
    <name type="scientific">Rickenella mellea</name>
    <dbReference type="NCBI Taxonomy" id="50990"/>
    <lineage>
        <taxon>Eukaryota</taxon>
        <taxon>Fungi</taxon>
        <taxon>Dikarya</taxon>
        <taxon>Basidiomycota</taxon>
        <taxon>Agaricomycotina</taxon>
        <taxon>Agaricomycetes</taxon>
        <taxon>Hymenochaetales</taxon>
        <taxon>Rickenellaceae</taxon>
        <taxon>Rickenella</taxon>
    </lineage>
</organism>